<reference evidence="2" key="2">
    <citation type="journal article" date="2022" name="Hortic Res">
        <title>The genome of Dioscorea zingiberensis sheds light on the biosynthesis, origin and evolution of the medicinally important diosgenin saponins.</title>
        <authorList>
            <person name="Li Y."/>
            <person name="Tan C."/>
            <person name="Li Z."/>
            <person name="Guo J."/>
            <person name="Li S."/>
            <person name="Chen X."/>
            <person name="Wang C."/>
            <person name="Dai X."/>
            <person name="Yang H."/>
            <person name="Song W."/>
            <person name="Hou L."/>
            <person name="Xu J."/>
            <person name="Tong Z."/>
            <person name="Xu A."/>
            <person name="Yuan X."/>
            <person name="Wang W."/>
            <person name="Yang Q."/>
            <person name="Chen L."/>
            <person name="Sun Z."/>
            <person name="Wang K."/>
            <person name="Pan B."/>
            <person name="Chen J."/>
            <person name="Bao Y."/>
            <person name="Liu F."/>
            <person name="Qi X."/>
            <person name="Gang D.R."/>
            <person name="Wen J."/>
            <person name="Li J."/>
        </authorList>
    </citation>
    <scope>NUCLEOTIDE SEQUENCE</scope>
    <source>
        <strain evidence="2">Dzin_1.0</strain>
    </source>
</reference>
<protein>
    <submittedName>
        <fullName evidence="2">Uncharacterized protein</fullName>
    </submittedName>
</protein>
<evidence type="ECO:0000256" key="1">
    <source>
        <dbReference type="SAM" id="MobiDB-lite"/>
    </source>
</evidence>
<accession>A0A9D5H4K4</accession>
<proteinExistence type="predicted"/>
<keyword evidence="3" id="KW-1185">Reference proteome</keyword>
<feature type="region of interest" description="Disordered" evidence="1">
    <location>
        <begin position="37"/>
        <end position="91"/>
    </location>
</feature>
<reference evidence="2" key="1">
    <citation type="submission" date="2021-03" db="EMBL/GenBank/DDBJ databases">
        <authorList>
            <person name="Li Z."/>
            <person name="Yang C."/>
        </authorList>
    </citation>
    <scope>NUCLEOTIDE SEQUENCE</scope>
    <source>
        <strain evidence="2">Dzin_1.0</strain>
        <tissue evidence="2">Leaf</tissue>
    </source>
</reference>
<feature type="compositionally biased region" description="Basic residues" evidence="1">
    <location>
        <begin position="43"/>
        <end position="59"/>
    </location>
</feature>
<dbReference type="AlphaFoldDB" id="A0A9D5H4K4"/>
<feature type="compositionally biased region" description="Basic residues" evidence="1">
    <location>
        <begin position="69"/>
        <end position="86"/>
    </location>
</feature>
<comment type="caution">
    <text evidence="2">The sequence shown here is derived from an EMBL/GenBank/DDBJ whole genome shotgun (WGS) entry which is preliminary data.</text>
</comment>
<evidence type="ECO:0000313" key="2">
    <source>
        <dbReference type="EMBL" id="KAJ0962974.1"/>
    </source>
</evidence>
<dbReference type="Proteomes" id="UP001085076">
    <property type="component" value="Miscellaneous, Linkage group lg09"/>
</dbReference>
<gene>
    <name evidence="2" type="ORF">J5N97_028096</name>
</gene>
<sequence length="192" mass="21929">MGSSVEVVVLAWRYRLASRAAGGTSGGCVRRRSLAAHRDAHVKGGRRRHARWRQRRRSSRPAVKLGRGSGRRRRRAKMAVTHRRRRREEGSVREIELPAGAETVASREEDEAAGASLLAARRGPMALWWRDRAEWRERGRPGGASWRWRWSSRELEAQAWPTARRTWAASTSRWPALIAGRTWGKRRVRGVG</sequence>
<dbReference type="EMBL" id="JAGGNH010000009">
    <property type="protein sequence ID" value="KAJ0962974.1"/>
    <property type="molecule type" value="Genomic_DNA"/>
</dbReference>
<name>A0A9D5H4K4_9LILI</name>
<organism evidence="2 3">
    <name type="scientific">Dioscorea zingiberensis</name>
    <dbReference type="NCBI Taxonomy" id="325984"/>
    <lineage>
        <taxon>Eukaryota</taxon>
        <taxon>Viridiplantae</taxon>
        <taxon>Streptophyta</taxon>
        <taxon>Embryophyta</taxon>
        <taxon>Tracheophyta</taxon>
        <taxon>Spermatophyta</taxon>
        <taxon>Magnoliopsida</taxon>
        <taxon>Liliopsida</taxon>
        <taxon>Dioscoreales</taxon>
        <taxon>Dioscoreaceae</taxon>
        <taxon>Dioscorea</taxon>
    </lineage>
</organism>
<evidence type="ECO:0000313" key="3">
    <source>
        <dbReference type="Proteomes" id="UP001085076"/>
    </source>
</evidence>